<dbReference type="EMBL" id="LR899009">
    <property type="protein sequence ID" value="CAD7080282.1"/>
    <property type="molecule type" value="Genomic_DNA"/>
</dbReference>
<sequence>MEQRRFFVGDLSKANTKWCCVVRPSLSEIIQWIFPIRSGVLSVATRRQHSSSGCNSATPADFGSISYDVICYCRAPKRSIYCIAIVRSFSCF</sequence>
<gene>
    <name evidence="1" type="ORF">HERILL_LOCUS3446</name>
</gene>
<organism evidence="1 2">
    <name type="scientific">Hermetia illucens</name>
    <name type="common">Black soldier fly</name>
    <dbReference type="NCBI Taxonomy" id="343691"/>
    <lineage>
        <taxon>Eukaryota</taxon>
        <taxon>Metazoa</taxon>
        <taxon>Ecdysozoa</taxon>
        <taxon>Arthropoda</taxon>
        <taxon>Hexapoda</taxon>
        <taxon>Insecta</taxon>
        <taxon>Pterygota</taxon>
        <taxon>Neoptera</taxon>
        <taxon>Endopterygota</taxon>
        <taxon>Diptera</taxon>
        <taxon>Brachycera</taxon>
        <taxon>Stratiomyomorpha</taxon>
        <taxon>Stratiomyidae</taxon>
        <taxon>Hermetiinae</taxon>
        <taxon>Hermetia</taxon>
    </lineage>
</organism>
<evidence type="ECO:0000313" key="1">
    <source>
        <dbReference type="EMBL" id="CAD7080282.1"/>
    </source>
</evidence>
<reference evidence="1 2" key="1">
    <citation type="submission" date="2020-11" db="EMBL/GenBank/DDBJ databases">
        <authorList>
            <person name="Wallbank WR R."/>
            <person name="Pardo Diaz C."/>
            <person name="Kozak K."/>
            <person name="Martin S."/>
            <person name="Jiggins C."/>
            <person name="Moest M."/>
            <person name="Warren A I."/>
            <person name="Generalovic N T."/>
            <person name="Byers J.R.P. K."/>
            <person name="Montejo-Kovacevich G."/>
            <person name="Yen C E."/>
        </authorList>
    </citation>
    <scope>NUCLEOTIDE SEQUENCE [LARGE SCALE GENOMIC DNA]</scope>
</reference>
<keyword evidence="2" id="KW-1185">Reference proteome</keyword>
<dbReference type="InParanoid" id="A0A7R8UG79"/>
<evidence type="ECO:0000313" key="2">
    <source>
        <dbReference type="Proteomes" id="UP000594454"/>
    </source>
</evidence>
<dbReference type="AlphaFoldDB" id="A0A7R8UG79"/>
<protein>
    <submittedName>
        <fullName evidence="1">Uncharacterized protein</fullName>
    </submittedName>
</protein>
<proteinExistence type="predicted"/>
<dbReference type="Proteomes" id="UP000594454">
    <property type="component" value="Chromosome 1"/>
</dbReference>
<accession>A0A7R8UG79</accession>
<name>A0A7R8UG79_HERIL</name>